<keyword evidence="4 12" id="KW-0347">Helicase</keyword>
<evidence type="ECO:0000256" key="7">
    <source>
        <dbReference type="ARBA" id="ARBA00023242"/>
    </source>
</evidence>
<dbReference type="OMA" id="HMECGSA"/>
<dbReference type="GO" id="GO:0003723">
    <property type="term" value="F:RNA binding"/>
    <property type="evidence" value="ECO:0007669"/>
    <property type="project" value="UniProtKB-KW"/>
</dbReference>
<keyword evidence="5" id="KW-0067">ATP-binding</keyword>
<dbReference type="Pfam" id="PF00270">
    <property type="entry name" value="DEAD"/>
    <property type="match status" value="1"/>
</dbReference>
<dbReference type="Pfam" id="PF21010">
    <property type="entry name" value="HA2_C"/>
    <property type="match status" value="1"/>
</dbReference>
<dbReference type="GO" id="GO:0016787">
    <property type="term" value="F:hydrolase activity"/>
    <property type="evidence" value="ECO:0007669"/>
    <property type="project" value="UniProtKB-KW"/>
</dbReference>
<dbReference type="FunFam" id="3.30.1370.50:FF:000002">
    <property type="entry name" value="Immunoglobulin mu DNA-binding protein 2"/>
    <property type="match status" value="1"/>
</dbReference>
<dbReference type="InterPro" id="IPR036867">
    <property type="entry name" value="R3H_dom_sf"/>
</dbReference>
<keyword evidence="2" id="KW-0547">Nucleotide-binding</keyword>
<evidence type="ECO:0000313" key="13">
    <source>
        <dbReference type="Proteomes" id="UP000054928"/>
    </source>
</evidence>
<accession>A0A0P1B2F7</accession>
<comment type="subcellular location">
    <subcellularLocation>
        <location evidence="1">Nucleus</location>
    </subcellularLocation>
</comment>
<dbReference type="EMBL" id="CCYD01002887">
    <property type="protein sequence ID" value="CEG48189.1"/>
    <property type="molecule type" value="Genomic_DNA"/>
</dbReference>
<evidence type="ECO:0000259" key="10">
    <source>
        <dbReference type="PROSITE" id="PS51192"/>
    </source>
</evidence>
<dbReference type="PANTHER" id="PTHR18934:SF91">
    <property type="entry name" value="PRE-MRNA-SPLICING FACTOR ATP-DEPENDENT RNA HELICASE PRP16"/>
    <property type="match status" value="1"/>
</dbReference>
<dbReference type="PROSITE" id="PS00690">
    <property type="entry name" value="DEAH_ATP_HELICASE"/>
    <property type="match status" value="1"/>
</dbReference>
<dbReference type="GO" id="GO:0005634">
    <property type="term" value="C:nucleus"/>
    <property type="evidence" value="ECO:0007669"/>
    <property type="project" value="UniProtKB-SubCell"/>
</dbReference>
<dbReference type="Proteomes" id="UP000054928">
    <property type="component" value="Unassembled WGS sequence"/>
</dbReference>
<evidence type="ECO:0000256" key="5">
    <source>
        <dbReference type="ARBA" id="ARBA00022840"/>
    </source>
</evidence>
<dbReference type="InterPro" id="IPR001650">
    <property type="entry name" value="Helicase_C-like"/>
</dbReference>
<dbReference type="STRING" id="4781.A0A0P1B2F7"/>
<dbReference type="PROSITE" id="PS51061">
    <property type="entry name" value="R3H"/>
    <property type="match status" value="1"/>
</dbReference>
<evidence type="ECO:0000259" key="11">
    <source>
        <dbReference type="PROSITE" id="PS51194"/>
    </source>
</evidence>
<evidence type="ECO:0000256" key="6">
    <source>
        <dbReference type="ARBA" id="ARBA00022884"/>
    </source>
</evidence>
<dbReference type="GO" id="GO:0003677">
    <property type="term" value="F:DNA binding"/>
    <property type="evidence" value="ECO:0007669"/>
    <property type="project" value="UniProtKB-ARBA"/>
</dbReference>
<proteinExistence type="predicted"/>
<dbReference type="SUPFAM" id="SSF82708">
    <property type="entry name" value="R3H domain"/>
    <property type="match status" value="1"/>
</dbReference>
<dbReference type="GeneID" id="36400714"/>
<evidence type="ECO:0000259" key="9">
    <source>
        <dbReference type="PROSITE" id="PS51061"/>
    </source>
</evidence>
<dbReference type="InterPro" id="IPR002464">
    <property type="entry name" value="DNA/RNA_helicase_DEAH_CS"/>
</dbReference>
<dbReference type="InterPro" id="IPR014001">
    <property type="entry name" value="Helicase_ATP-bd"/>
</dbReference>
<dbReference type="InterPro" id="IPR027417">
    <property type="entry name" value="P-loop_NTPase"/>
</dbReference>
<dbReference type="PROSITE" id="PS51194">
    <property type="entry name" value="HELICASE_CTER"/>
    <property type="match status" value="1"/>
</dbReference>
<dbReference type="SMART" id="SM00490">
    <property type="entry name" value="HELICc"/>
    <property type="match status" value="1"/>
</dbReference>
<keyword evidence="7" id="KW-0539">Nucleus</keyword>
<dbReference type="Gene3D" id="1.20.120.1080">
    <property type="match status" value="1"/>
</dbReference>
<evidence type="ECO:0000256" key="1">
    <source>
        <dbReference type="ARBA" id="ARBA00004123"/>
    </source>
</evidence>
<protein>
    <submittedName>
        <fullName evidence="12">Probable atp-dependent rna helicase dhx36-like</fullName>
    </submittedName>
</protein>
<organism evidence="12 13">
    <name type="scientific">Plasmopara halstedii</name>
    <name type="common">Downy mildew of sunflower</name>
    <dbReference type="NCBI Taxonomy" id="4781"/>
    <lineage>
        <taxon>Eukaryota</taxon>
        <taxon>Sar</taxon>
        <taxon>Stramenopiles</taxon>
        <taxon>Oomycota</taxon>
        <taxon>Peronosporomycetes</taxon>
        <taxon>Peronosporales</taxon>
        <taxon>Peronosporaceae</taxon>
        <taxon>Plasmopara</taxon>
    </lineage>
</organism>
<feature type="domain" description="Helicase ATP-binding" evidence="10">
    <location>
        <begin position="373"/>
        <end position="542"/>
    </location>
</feature>
<dbReference type="Pfam" id="PF01424">
    <property type="entry name" value="R3H"/>
    <property type="match status" value="1"/>
</dbReference>
<keyword evidence="6" id="KW-0694">RNA-binding</keyword>
<keyword evidence="3" id="KW-0378">Hydrolase</keyword>
<dbReference type="CDD" id="cd17917">
    <property type="entry name" value="DEXHc_RHA-like"/>
    <property type="match status" value="1"/>
</dbReference>
<dbReference type="GO" id="GO:0004386">
    <property type="term" value="F:helicase activity"/>
    <property type="evidence" value="ECO:0007669"/>
    <property type="project" value="UniProtKB-KW"/>
</dbReference>
<dbReference type="InterPro" id="IPR001374">
    <property type="entry name" value="R3H_dom"/>
</dbReference>
<dbReference type="Pfam" id="PF00271">
    <property type="entry name" value="Helicase_C"/>
    <property type="match status" value="1"/>
</dbReference>
<feature type="region of interest" description="Disordered" evidence="8">
    <location>
        <begin position="95"/>
        <end position="141"/>
    </location>
</feature>
<reference evidence="13" key="1">
    <citation type="submission" date="2014-09" db="EMBL/GenBank/DDBJ databases">
        <authorList>
            <person name="Sharma Rahul"/>
            <person name="Thines Marco"/>
        </authorList>
    </citation>
    <scope>NUCLEOTIDE SEQUENCE [LARGE SCALE GENOMIC DNA]</scope>
</reference>
<dbReference type="GO" id="GO:0005524">
    <property type="term" value="F:ATP binding"/>
    <property type="evidence" value="ECO:0007669"/>
    <property type="project" value="UniProtKB-KW"/>
</dbReference>
<dbReference type="PANTHER" id="PTHR18934">
    <property type="entry name" value="ATP-DEPENDENT RNA HELICASE"/>
    <property type="match status" value="1"/>
</dbReference>
<dbReference type="SUPFAM" id="SSF52540">
    <property type="entry name" value="P-loop containing nucleoside triphosphate hydrolases"/>
    <property type="match status" value="1"/>
</dbReference>
<dbReference type="CDD" id="cd18791">
    <property type="entry name" value="SF2_C_RHA"/>
    <property type="match status" value="1"/>
</dbReference>
<dbReference type="InterPro" id="IPR011545">
    <property type="entry name" value="DEAD/DEAH_box_helicase_dom"/>
</dbReference>
<evidence type="ECO:0000313" key="12">
    <source>
        <dbReference type="EMBL" id="CEG48189.1"/>
    </source>
</evidence>
<evidence type="ECO:0000256" key="8">
    <source>
        <dbReference type="SAM" id="MobiDB-lite"/>
    </source>
</evidence>
<dbReference type="PROSITE" id="PS51192">
    <property type="entry name" value="HELICASE_ATP_BIND_1"/>
    <property type="match status" value="1"/>
</dbReference>
<dbReference type="SMART" id="SM00487">
    <property type="entry name" value="DEXDc"/>
    <property type="match status" value="1"/>
</dbReference>
<feature type="compositionally biased region" description="Low complexity" evidence="8">
    <location>
        <begin position="117"/>
        <end position="132"/>
    </location>
</feature>
<evidence type="ECO:0000256" key="4">
    <source>
        <dbReference type="ARBA" id="ARBA00022806"/>
    </source>
</evidence>
<dbReference type="Gene3D" id="3.30.1370.50">
    <property type="entry name" value="R3H-like domain"/>
    <property type="match status" value="1"/>
</dbReference>
<keyword evidence="13" id="KW-1185">Reference proteome</keyword>
<evidence type="ECO:0000256" key="2">
    <source>
        <dbReference type="ARBA" id="ARBA00022741"/>
    </source>
</evidence>
<feature type="domain" description="R3H" evidence="9">
    <location>
        <begin position="204"/>
        <end position="268"/>
    </location>
</feature>
<name>A0A0P1B2F7_PLAHL</name>
<dbReference type="OrthoDB" id="5600252at2759"/>
<sequence length="1297" mass="144096">MTTTTSDLSTTCIVRIIMMRVCGCAFLMVACTASALASTFDDRSLTIDAAPNKPQKVETDQAGDDYENLNDVLAAAMASSSSGLDIINNPDKRLHNSEFDIEPQPTRAPTEAPAVESDSTSQSDSLNTSSAPPTSPSEPNVSFGNIVSTVAPRSLAIISAVIFYALQGRGIEVKASYGSNLSASSGVRYAPNSNSSDDLISLDESFTMEIHAALQSLVEDGNRTDISFSATYDSTQRRYIHSVAQKYGLFSKSSGKGANRFIHVAKVKKNASMQKVSLRLQAVPLNAATVEWFPPIVRAYMENYPITDGAVDPFSAKDLTPLASIPRRNRGRGGEFTFKPLASNKTKTGVKIRRTPSNETLKLPVYEYRQQILELVANNQLVVISGDTGCGKSTQIPQFLLDDALARGCGEETRILCTQPRRISAISLAERVRRERIGQDSKEVGHAIRFDSSFDMKQSKLIFCTTGILLKWLQNDPLARGFSHIILDEVHERDQFTDFLLILIKMSILKQRPDLKVILMSATIQVEKFSQYFQPDFPAPTLQMVGGTNFPVTIFYLEDILALLRSDRSSSLPFMEDSRSGHIGTELCWQEVNGENRRSDLDCPLCGGVTFADEEAFGMHVATCFGEGIVDFDALSAPTQKHVSVFVPVAAMGDTLQGELSDVTEDAKVTLLSSYVKQLDALKQDQAVDYDLLLQLIFFIDQKFPLDEDGKGAILVFLPGWEEISYMERALLDSRALFASSKYEVALLHSRLSAQEQRRAFMTPPPGKRKLVLATNIAETSLTIEDVVFVIDCGKSKQTHALAATSSSSFVMGLQTTWVARANCMQRTGRAGRVRAGICFRLFSKERYKTAMKDFMLPELLTTPLEELLLQIKLLQLEKKLHISDAKDFLLEAMDAPSQTSIDASLHRLEDMHAIVNNGKCKQALTLLGWHLAHICAGGVSVQMAKLLLWGHTFGCFEAILKTTCTLSGYRDPFINYLGMTPEEQRQVSRSKKMFAQKDSPFSFAVQSDHFVLWKAFDAYLEVQGQSSYKSVDAFCARNNLHRQTLDQLVSVYKQLQQDLERLGLSSATQLLATPEASISSTMDSMTKYLMGLSVGMYPNALFNYSSGVNRNWTSKEKVKVKLDGTSMVLWTAVDSKKVKQHGPDNNAVSPPDEWLVYHEMIQSERTRLAKYGTRLPSVLLQTLLMGSMETQTIEKQDLDILDSAVDNKWLLVLDDWIVYEMNTIEEVRWVALLRERLYGSFLRHLERLHDDAQHGGAKAISKADHQLKQHDIDLLQALVAWISSDLHNRSVASVTC</sequence>
<feature type="domain" description="Helicase C-terminal" evidence="11">
    <location>
        <begin position="692"/>
        <end position="876"/>
    </location>
</feature>
<dbReference type="RefSeq" id="XP_024584558.1">
    <property type="nucleotide sequence ID" value="XM_024719240.1"/>
</dbReference>
<evidence type="ECO:0000256" key="3">
    <source>
        <dbReference type="ARBA" id="ARBA00022801"/>
    </source>
</evidence>
<dbReference type="Gene3D" id="3.40.50.300">
    <property type="entry name" value="P-loop containing nucleotide triphosphate hydrolases"/>
    <property type="match status" value="2"/>
</dbReference>